<feature type="transmembrane region" description="Helical" evidence="1">
    <location>
        <begin position="6"/>
        <end position="29"/>
    </location>
</feature>
<keyword evidence="1" id="KW-0812">Transmembrane</keyword>
<name>A0ABS4E700_9FIRM</name>
<evidence type="ECO:0000313" key="2">
    <source>
        <dbReference type="EMBL" id="MBP1853699.1"/>
    </source>
</evidence>
<keyword evidence="1" id="KW-1133">Transmembrane helix</keyword>
<sequence length="75" mass="8640">MINDLGSILAIILLVIILIIVAFIAGRIVEYRKHLEDKELSDDVFNRCIDLTKENIYLKSQIGLDNLIKDDLERK</sequence>
<dbReference type="EMBL" id="JAGGJX010000001">
    <property type="protein sequence ID" value="MBP1853699.1"/>
    <property type="molecule type" value="Genomic_DNA"/>
</dbReference>
<dbReference type="Proteomes" id="UP000767291">
    <property type="component" value="Unassembled WGS sequence"/>
</dbReference>
<comment type="caution">
    <text evidence="2">The sequence shown here is derived from an EMBL/GenBank/DDBJ whole genome shotgun (WGS) entry which is preliminary data.</text>
</comment>
<organism evidence="2 3">
    <name type="scientific">Metaclostridioides mangenotii</name>
    <dbReference type="NCBI Taxonomy" id="1540"/>
    <lineage>
        <taxon>Bacteria</taxon>
        <taxon>Bacillati</taxon>
        <taxon>Bacillota</taxon>
        <taxon>Clostridia</taxon>
        <taxon>Peptostreptococcales</taxon>
        <taxon>Peptostreptococcaceae</taxon>
        <taxon>Metaclostridioides</taxon>
    </lineage>
</organism>
<dbReference type="RefSeq" id="WP_209455360.1">
    <property type="nucleotide sequence ID" value="NZ_BAAACS010000017.1"/>
</dbReference>
<protein>
    <submittedName>
        <fullName evidence="2">Uncharacterized protein</fullName>
    </submittedName>
</protein>
<accession>A0ABS4E700</accession>
<proteinExistence type="predicted"/>
<reference evidence="2 3" key="1">
    <citation type="submission" date="2021-03" db="EMBL/GenBank/DDBJ databases">
        <title>Genomic Encyclopedia of Type Strains, Phase IV (KMG-IV): sequencing the most valuable type-strain genomes for metagenomic binning, comparative biology and taxonomic classification.</title>
        <authorList>
            <person name="Goeker M."/>
        </authorList>
    </citation>
    <scope>NUCLEOTIDE SEQUENCE [LARGE SCALE GENOMIC DNA]</scope>
    <source>
        <strain evidence="2 3">DSM 1289</strain>
    </source>
</reference>
<gene>
    <name evidence="2" type="ORF">J2Z43_000089</name>
</gene>
<keyword evidence="1" id="KW-0472">Membrane</keyword>
<evidence type="ECO:0000256" key="1">
    <source>
        <dbReference type="SAM" id="Phobius"/>
    </source>
</evidence>
<evidence type="ECO:0000313" key="3">
    <source>
        <dbReference type="Proteomes" id="UP000767291"/>
    </source>
</evidence>
<keyword evidence="3" id="KW-1185">Reference proteome</keyword>